<dbReference type="PANTHER" id="PTHR30445">
    <property type="entry name" value="K(+)_H(+) ANTIPORTER SUBUNIT KHTT"/>
    <property type="match status" value="1"/>
</dbReference>
<dbReference type="Gene3D" id="3.30.70.1450">
    <property type="entry name" value="Regulator of K+ conductance, C-terminal domain"/>
    <property type="match status" value="1"/>
</dbReference>
<dbReference type="Pfam" id="PF02080">
    <property type="entry name" value="TrkA_C"/>
    <property type="match status" value="1"/>
</dbReference>
<gene>
    <name evidence="2" type="ORF">AFR_30115</name>
</gene>
<reference evidence="2 3" key="1">
    <citation type="journal article" date="2014" name="J. Biotechnol.">
        <title>Complete genome sequence of the actinobacterium Actinoplanes friuliensis HAG 010964, producer of the lipopeptide antibiotic friulimycin.</title>
        <authorList>
            <person name="Ruckert C."/>
            <person name="Szczepanowski R."/>
            <person name="Albersmeier A."/>
            <person name="Goesmann A."/>
            <person name="Fischer N."/>
            <person name="Steinkamper A."/>
            <person name="Puhler A."/>
            <person name="Biener R."/>
            <person name="Schwartz D."/>
            <person name="Kalinowski J."/>
        </authorList>
    </citation>
    <scope>NUCLEOTIDE SEQUENCE [LARGE SCALE GENOMIC DNA]</scope>
    <source>
        <strain evidence="2 3">DSM 7358</strain>
    </source>
</reference>
<dbReference type="GO" id="GO:0006813">
    <property type="term" value="P:potassium ion transport"/>
    <property type="evidence" value="ECO:0007669"/>
    <property type="project" value="InterPro"/>
</dbReference>
<dbReference type="InterPro" id="IPR050144">
    <property type="entry name" value="AAE_transporter"/>
</dbReference>
<dbReference type="Proteomes" id="UP000017746">
    <property type="component" value="Chromosome"/>
</dbReference>
<dbReference type="InterPro" id="IPR058776">
    <property type="entry name" value="KhtT-like_N"/>
</dbReference>
<dbReference type="GO" id="GO:0008324">
    <property type="term" value="F:monoatomic cation transmembrane transporter activity"/>
    <property type="evidence" value="ECO:0007669"/>
    <property type="project" value="InterPro"/>
</dbReference>
<protein>
    <submittedName>
        <fullName evidence="2">TrkA-C domain-containing protein</fullName>
    </submittedName>
</protein>
<keyword evidence="3" id="KW-1185">Reference proteome</keyword>
<dbReference type="EMBL" id="CP006272">
    <property type="protein sequence ID" value="AGZ44283.1"/>
    <property type="molecule type" value="Genomic_DNA"/>
</dbReference>
<dbReference type="PANTHER" id="PTHR30445:SF8">
    <property type="entry name" value="K(+)_H(+) ANTIPORTER SUBUNIT KHTT"/>
    <property type="match status" value="1"/>
</dbReference>
<dbReference type="eggNOG" id="COG0490">
    <property type="taxonomic scope" value="Bacteria"/>
</dbReference>
<accession>U5W4Z1</accession>
<dbReference type="InterPro" id="IPR006037">
    <property type="entry name" value="RCK_C"/>
</dbReference>
<feature type="domain" description="RCK C-terminal" evidence="1">
    <location>
        <begin position="73"/>
        <end position="159"/>
    </location>
</feature>
<evidence type="ECO:0000259" key="1">
    <source>
        <dbReference type="PROSITE" id="PS51202"/>
    </source>
</evidence>
<dbReference type="KEGG" id="afs:AFR_30115"/>
<dbReference type="Pfam" id="PF25991">
    <property type="entry name" value="KhtT_N"/>
    <property type="match status" value="1"/>
</dbReference>
<sequence length="161" mass="16821">MTIERTALPGVGISHSVTTAAQQRLGVVSHLSGRRDLVVYDTEDPEQAARTVTLEDHEAHQLAGLLAGTVTVDHVGELERLIAGISAVRLRIPAGSAYDGVALRETRARTHTGVSVVAVERDDEVIPAPDPGFVLRHGDTVVAVGDDPGIVALTALIAAVS</sequence>
<evidence type="ECO:0000313" key="2">
    <source>
        <dbReference type="EMBL" id="AGZ44283.1"/>
    </source>
</evidence>
<proteinExistence type="predicted"/>
<dbReference type="PATRIC" id="fig|1246995.3.peg.6100"/>
<evidence type="ECO:0000313" key="3">
    <source>
        <dbReference type="Proteomes" id="UP000017746"/>
    </source>
</evidence>
<dbReference type="InterPro" id="IPR026278">
    <property type="entry name" value="KhtT"/>
</dbReference>
<dbReference type="AlphaFoldDB" id="U5W4Z1"/>
<organism evidence="2 3">
    <name type="scientific">Actinoplanes friuliensis DSM 7358</name>
    <dbReference type="NCBI Taxonomy" id="1246995"/>
    <lineage>
        <taxon>Bacteria</taxon>
        <taxon>Bacillati</taxon>
        <taxon>Actinomycetota</taxon>
        <taxon>Actinomycetes</taxon>
        <taxon>Micromonosporales</taxon>
        <taxon>Micromonosporaceae</taxon>
        <taxon>Actinoplanes</taxon>
    </lineage>
</organism>
<dbReference type="InterPro" id="IPR036721">
    <property type="entry name" value="RCK_C_sf"/>
</dbReference>
<dbReference type="STRING" id="1246995.AFR_30115"/>
<dbReference type="PROSITE" id="PS51202">
    <property type="entry name" value="RCK_C"/>
    <property type="match status" value="1"/>
</dbReference>
<dbReference type="PIRSF" id="PIRSF005028">
    <property type="entry name" value="KhtT"/>
    <property type="match status" value="1"/>
</dbReference>
<dbReference type="SUPFAM" id="SSF116726">
    <property type="entry name" value="TrkA C-terminal domain-like"/>
    <property type="match status" value="1"/>
</dbReference>
<name>U5W4Z1_9ACTN</name>
<dbReference type="HOGENOM" id="CLU_116143_1_0_11"/>